<organism evidence="1 2">
    <name type="scientific">Rhabditophanes sp. KR3021</name>
    <dbReference type="NCBI Taxonomy" id="114890"/>
    <lineage>
        <taxon>Eukaryota</taxon>
        <taxon>Metazoa</taxon>
        <taxon>Ecdysozoa</taxon>
        <taxon>Nematoda</taxon>
        <taxon>Chromadorea</taxon>
        <taxon>Rhabditida</taxon>
        <taxon>Tylenchina</taxon>
        <taxon>Panagrolaimomorpha</taxon>
        <taxon>Strongyloidoidea</taxon>
        <taxon>Alloionematidae</taxon>
        <taxon>Rhabditophanes</taxon>
    </lineage>
</organism>
<dbReference type="WBParaSite" id="RSKR_0000239300.1">
    <property type="protein sequence ID" value="RSKR_0000239300.1"/>
    <property type="gene ID" value="RSKR_0000239300"/>
</dbReference>
<evidence type="ECO:0000313" key="1">
    <source>
        <dbReference type="Proteomes" id="UP000095286"/>
    </source>
</evidence>
<reference evidence="2" key="1">
    <citation type="submission" date="2016-11" db="UniProtKB">
        <authorList>
            <consortium name="WormBaseParasite"/>
        </authorList>
    </citation>
    <scope>IDENTIFICATION</scope>
    <source>
        <strain evidence="2">KR3021</strain>
    </source>
</reference>
<name>A0AC35TNZ0_9BILA</name>
<accession>A0AC35TNZ0</accession>
<dbReference type="Proteomes" id="UP000095286">
    <property type="component" value="Unplaced"/>
</dbReference>
<evidence type="ECO:0000313" key="2">
    <source>
        <dbReference type="WBParaSite" id="RSKR_0000239300.1"/>
    </source>
</evidence>
<protein>
    <submittedName>
        <fullName evidence="2">PRC domain-containing protein</fullName>
    </submittedName>
</protein>
<sequence>MEFGKIGKDKSSADSVAGNNNANNHICDASSISSEDDIIFLNQSFGISEFDGERNPLVLPDDSIFGEISQIVIDKTVGVYILPSAVTIKMLKDAKKDEQVVVKKEYKAQKKCFDFEALAQKEMEDEIRKELEESEESSED</sequence>
<proteinExistence type="predicted"/>